<dbReference type="EMBL" id="BAABLM010000004">
    <property type="protein sequence ID" value="GAA4677882.1"/>
    <property type="molecule type" value="Genomic_DNA"/>
</dbReference>
<feature type="transmembrane region" description="Helical" evidence="1">
    <location>
        <begin position="33"/>
        <end position="51"/>
    </location>
</feature>
<dbReference type="Proteomes" id="UP001501295">
    <property type="component" value="Unassembled WGS sequence"/>
</dbReference>
<keyword evidence="1" id="KW-1133">Transmembrane helix</keyword>
<comment type="caution">
    <text evidence="2">The sequence shown here is derived from an EMBL/GenBank/DDBJ whole genome shotgun (WGS) entry which is preliminary data.</text>
</comment>
<keyword evidence="1" id="KW-0812">Transmembrane</keyword>
<protein>
    <recommendedName>
        <fullName evidence="4">DUF485 domain-containing protein</fullName>
    </recommendedName>
</protein>
<evidence type="ECO:0000313" key="2">
    <source>
        <dbReference type="EMBL" id="GAA4677882.1"/>
    </source>
</evidence>
<name>A0ABP8W1L0_9MICO</name>
<keyword evidence="3" id="KW-1185">Reference proteome</keyword>
<reference evidence="3" key="1">
    <citation type="journal article" date="2019" name="Int. J. Syst. Evol. Microbiol.">
        <title>The Global Catalogue of Microorganisms (GCM) 10K type strain sequencing project: providing services to taxonomists for standard genome sequencing and annotation.</title>
        <authorList>
            <consortium name="The Broad Institute Genomics Platform"/>
            <consortium name="The Broad Institute Genome Sequencing Center for Infectious Disease"/>
            <person name="Wu L."/>
            <person name="Ma J."/>
        </authorList>
    </citation>
    <scope>NUCLEOTIDE SEQUENCE [LARGE SCALE GENOMIC DNA]</scope>
    <source>
        <strain evidence="3">JCM 18956</strain>
    </source>
</reference>
<organism evidence="2 3">
    <name type="scientific">Frondihabitans cladoniiphilus</name>
    <dbReference type="NCBI Taxonomy" id="715785"/>
    <lineage>
        <taxon>Bacteria</taxon>
        <taxon>Bacillati</taxon>
        <taxon>Actinomycetota</taxon>
        <taxon>Actinomycetes</taxon>
        <taxon>Micrococcales</taxon>
        <taxon>Microbacteriaceae</taxon>
        <taxon>Frondihabitans</taxon>
    </lineage>
</organism>
<evidence type="ECO:0000313" key="3">
    <source>
        <dbReference type="Proteomes" id="UP001501295"/>
    </source>
</evidence>
<keyword evidence="1" id="KW-0472">Membrane</keyword>
<evidence type="ECO:0000256" key="1">
    <source>
        <dbReference type="SAM" id="Phobius"/>
    </source>
</evidence>
<dbReference type="RefSeq" id="WP_345376063.1">
    <property type="nucleotide sequence ID" value="NZ_BAABLM010000004.1"/>
</dbReference>
<proteinExistence type="predicted"/>
<accession>A0ABP8W1L0</accession>
<evidence type="ECO:0008006" key="4">
    <source>
        <dbReference type="Google" id="ProtNLM"/>
    </source>
</evidence>
<sequence>MADTTPSSTPGAMTDAERRALVASTRRFDLRRLLGGLFLLYGIICTILGVVHNASDMKQTGGIAINLWAGIGMIVLALLFFLWDRLAPVPEEDIIGSAEQVEYEKAVGEAREVG</sequence>
<feature type="transmembrane region" description="Helical" evidence="1">
    <location>
        <begin position="63"/>
        <end position="83"/>
    </location>
</feature>
<gene>
    <name evidence="2" type="ORF">GCM10025780_23440</name>
</gene>